<comment type="cofactor">
    <cofactor evidence="1">
        <name>Mg(2+)</name>
        <dbReference type="ChEBI" id="CHEBI:18420"/>
    </cofactor>
</comment>
<evidence type="ECO:0000256" key="7">
    <source>
        <dbReference type="ARBA" id="ARBA00022842"/>
    </source>
</evidence>
<dbReference type="PANTHER" id="PTHR42904">
    <property type="entry name" value="NUDIX HYDROLASE, NUDC SUBFAMILY"/>
    <property type="match status" value="1"/>
</dbReference>
<evidence type="ECO:0000256" key="4">
    <source>
        <dbReference type="ARBA" id="ARBA00012381"/>
    </source>
</evidence>
<gene>
    <name evidence="12" type="ORF">CLV92_101458</name>
</gene>
<feature type="compositionally biased region" description="Basic and acidic residues" evidence="10">
    <location>
        <begin position="44"/>
        <end position="55"/>
    </location>
</feature>
<name>A0A2S6IWM7_9ACTN</name>
<dbReference type="GO" id="GO:0035529">
    <property type="term" value="F:NADH pyrophosphatase activity"/>
    <property type="evidence" value="ECO:0007669"/>
    <property type="project" value="TreeGrafter"/>
</dbReference>
<evidence type="ECO:0000259" key="11">
    <source>
        <dbReference type="PROSITE" id="PS51462"/>
    </source>
</evidence>
<dbReference type="EMBL" id="PTJD01000001">
    <property type="protein sequence ID" value="PPK98757.1"/>
    <property type="molecule type" value="Genomic_DNA"/>
</dbReference>
<evidence type="ECO:0000256" key="3">
    <source>
        <dbReference type="ARBA" id="ARBA00009595"/>
    </source>
</evidence>
<keyword evidence="5" id="KW-0479">Metal-binding</keyword>
<dbReference type="InterPro" id="IPR020084">
    <property type="entry name" value="NUDIX_hydrolase_CS"/>
</dbReference>
<evidence type="ECO:0000256" key="5">
    <source>
        <dbReference type="ARBA" id="ARBA00022723"/>
    </source>
</evidence>
<accession>A0A2S6IWM7</accession>
<dbReference type="GO" id="GO:0019677">
    <property type="term" value="P:NAD+ catabolic process"/>
    <property type="evidence" value="ECO:0007669"/>
    <property type="project" value="TreeGrafter"/>
</dbReference>
<evidence type="ECO:0000256" key="8">
    <source>
        <dbReference type="ARBA" id="ARBA00023027"/>
    </source>
</evidence>
<evidence type="ECO:0000256" key="9">
    <source>
        <dbReference type="ARBA" id="ARBA00023679"/>
    </source>
</evidence>
<protein>
    <recommendedName>
        <fullName evidence="4">NAD(+) diphosphatase</fullName>
        <ecNumber evidence="4">3.6.1.22</ecNumber>
    </recommendedName>
</protein>
<dbReference type="Gene3D" id="3.90.79.10">
    <property type="entry name" value="Nucleoside Triphosphate Pyrophosphohydrolase"/>
    <property type="match status" value="1"/>
</dbReference>
<organism evidence="12 13">
    <name type="scientific">Kineococcus xinjiangensis</name>
    <dbReference type="NCBI Taxonomy" id="512762"/>
    <lineage>
        <taxon>Bacteria</taxon>
        <taxon>Bacillati</taxon>
        <taxon>Actinomycetota</taxon>
        <taxon>Actinomycetes</taxon>
        <taxon>Kineosporiales</taxon>
        <taxon>Kineosporiaceae</taxon>
        <taxon>Kineococcus</taxon>
    </lineage>
</organism>
<keyword evidence="8" id="KW-0520">NAD</keyword>
<dbReference type="EC" id="3.6.1.22" evidence="4"/>
<dbReference type="RefSeq" id="WP_146099379.1">
    <property type="nucleotide sequence ID" value="NZ_PTJD01000001.1"/>
</dbReference>
<dbReference type="GO" id="GO:0005829">
    <property type="term" value="C:cytosol"/>
    <property type="evidence" value="ECO:0007669"/>
    <property type="project" value="TreeGrafter"/>
</dbReference>
<keyword evidence="7" id="KW-0460">Magnesium</keyword>
<dbReference type="Pfam" id="PF09296">
    <property type="entry name" value="NUDIX-like"/>
    <property type="match status" value="1"/>
</dbReference>
<comment type="catalytic activity">
    <reaction evidence="9">
        <text>a 5'-end NAD(+)-phospho-ribonucleoside in mRNA + H2O = a 5'-end phospho-adenosine-phospho-ribonucleoside in mRNA + beta-nicotinamide D-ribonucleotide + 2 H(+)</text>
        <dbReference type="Rhea" id="RHEA:60876"/>
        <dbReference type="Rhea" id="RHEA-COMP:15698"/>
        <dbReference type="Rhea" id="RHEA-COMP:15719"/>
        <dbReference type="ChEBI" id="CHEBI:14649"/>
        <dbReference type="ChEBI" id="CHEBI:15377"/>
        <dbReference type="ChEBI" id="CHEBI:15378"/>
        <dbReference type="ChEBI" id="CHEBI:144029"/>
        <dbReference type="ChEBI" id="CHEBI:144051"/>
    </reaction>
    <physiologicalReaction direction="left-to-right" evidence="9">
        <dbReference type="Rhea" id="RHEA:60877"/>
    </physiologicalReaction>
</comment>
<dbReference type="PROSITE" id="PS00893">
    <property type="entry name" value="NUDIX_BOX"/>
    <property type="match status" value="1"/>
</dbReference>
<dbReference type="CDD" id="cd03429">
    <property type="entry name" value="NUDIX_NADH_pyrophosphatase_Nudt13"/>
    <property type="match status" value="1"/>
</dbReference>
<proteinExistence type="inferred from homology"/>
<keyword evidence="6" id="KW-0378">Hydrolase</keyword>
<dbReference type="SUPFAM" id="SSF55811">
    <property type="entry name" value="Nudix"/>
    <property type="match status" value="1"/>
</dbReference>
<dbReference type="PROSITE" id="PS51462">
    <property type="entry name" value="NUDIX"/>
    <property type="match status" value="1"/>
</dbReference>
<dbReference type="OrthoDB" id="9791656at2"/>
<dbReference type="NCBIfam" id="NF001299">
    <property type="entry name" value="PRK00241.1"/>
    <property type="match status" value="1"/>
</dbReference>
<reference evidence="12 13" key="1">
    <citation type="submission" date="2018-02" db="EMBL/GenBank/DDBJ databases">
        <title>Genomic Encyclopedia of Archaeal and Bacterial Type Strains, Phase II (KMG-II): from individual species to whole genera.</title>
        <authorList>
            <person name="Goeker M."/>
        </authorList>
    </citation>
    <scope>NUCLEOTIDE SEQUENCE [LARGE SCALE GENOMIC DNA]</scope>
    <source>
        <strain evidence="12 13">DSM 22857</strain>
    </source>
</reference>
<evidence type="ECO:0000256" key="1">
    <source>
        <dbReference type="ARBA" id="ARBA00001946"/>
    </source>
</evidence>
<dbReference type="GO" id="GO:0046872">
    <property type="term" value="F:metal ion binding"/>
    <property type="evidence" value="ECO:0007669"/>
    <property type="project" value="UniProtKB-KW"/>
</dbReference>
<dbReference type="Gene3D" id="3.90.79.20">
    <property type="match status" value="1"/>
</dbReference>
<sequence length="345" mass="37362">MDSAAQPNPSGPRDAPDGIGSGRTGAPAASLPGPPLRGLTLSRRGLDRSAHRRTEPGLLDTLRQREGTRVLRLRAGRAPVRTDGGEVRLAWVPPSQVPEPGEDDLLLYLGSDGGVEHVAHISSAEPPEEEGGQWWGLRQAGLLLGEVEAMTLTEAVAMANWHAVTRYSPRTGHRLRPEQAGWVKVDVEDGAQHFPRTDAAVIMGVIDELDRLLLGRQPVWPANRYSVLAGFVEPGESFEATVRREAHEEAGVVIGDQPGDVVYLGSQPWPFPASIMVAFAARAVDGRIDVDGEEIEHARWFTREELAAEITAGRVIAPSALSIARRIVEAWFSGPLPEPEDGSRW</sequence>
<dbReference type="AlphaFoldDB" id="A0A2S6IWM7"/>
<dbReference type="GO" id="GO:0006742">
    <property type="term" value="P:NADP+ catabolic process"/>
    <property type="evidence" value="ECO:0007669"/>
    <property type="project" value="TreeGrafter"/>
</dbReference>
<dbReference type="Pfam" id="PF00293">
    <property type="entry name" value="NUDIX"/>
    <property type="match status" value="1"/>
</dbReference>
<evidence type="ECO:0000256" key="6">
    <source>
        <dbReference type="ARBA" id="ARBA00022801"/>
    </source>
</evidence>
<comment type="cofactor">
    <cofactor evidence="2">
        <name>Zn(2+)</name>
        <dbReference type="ChEBI" id="CHEBI:29105"/>
    </cofactor>
</comment>
<feature type="region of interest" description="Disordered" evidence="10">
    <location>
        <begin position="1"/>
        <end position="58"/>
    </location>
</feature>
<feature type="domain" description="Nudix hydrolase" evidence="11">
    <location>
        <begin position="195"/>
        <end position="324"/>
    </location>
</feature>
<evidence type="ECO:0000256" key="10">
    <source>
        <dbReference type="SAM" id="MobiDB-lite"/>
    </source>
</evidence>
<dbReference type="InterPro" id="IPR000086">
    <property type="entry name" value="NUDIX_hydrolase_dom"/>
</dbReference>
<feature type="compositionally biased region" description="Low complexity" evidence="10">
    <location>
        <begin position="25"/>
        <end position="39"/>
    </location>
</feature>
<dbReference type="InterPro" id="IPR015375">
    <property type="entry name" value="NADH_PPase-like_N"/>
</dbReference>
<evidence type="ECO:0000256" key="2">
    <source>
        <dbReference type="ARBA" id="ARBA00001947"/>
    </source>
</evidence>
<dbReference type="InterPro" id="IPR015797">
    <property type="entry name" value="NUDIX_hydrolase-like_dom_sf"/>
</dbReference>
<evidence type="ECO:0000313" key="13">
    <source>
        <dbReference type="Proteomes" id="UP000239485"/>
    </source>
</evidence>
<evidence type="ECO:0000313" key="12">
    <source>
        <dbReference type="EMBL" id="PPK98757.1"/>
    </source>
</evidence>
<keyword evidence="13" id="KW-1185">Reference proteome</keyword>
<dbReference type="InterPro" id="IPR050241">
    <property type="entry name" value="NAD-cap_RNA_hydrolase_NudC"/>
</dbReference>
<comment type="caution">
    <text evidence="12">The sequence shown here is derived from an EMBL/GenBank/DDBJ whole genome shotgun (WGS) entry which is preliminary data.</text>
</comment>
<dbReference type="PANTHER" id="PTHR42904:SF6">
    <property type="entry name" value="NAD-CAPPED RNA HYDROLASE NUDT12"/>
    <property type="match status" value="1"/>
</dbReference>
<dbReference type="Proteomes" id="UP000239485">
    <property type="component" value="Unassembled WGS sequence"/>
</dbReference>
<comment type="similarity">
    <text evidence="3">Belongs to the Nudix hydrolase family. NudC subfamily.</text>
</comment>
<dbReference type="InterPro" id="IPR049734">
    <property type="entry name" value="NudC-like_C"/>
</dbReference>